<organism evidence="1 2">
    <name type="scientific">Anabarilius grahami</name>
    <name type="common">Kanglang fish</name>
    <name type="synonym">Barilius grahami</name>
    <dbReference type="NCBI Taxonomy" id="495550"/>
    <lineage>
        <taxon>Eukaryota</taxon>
        <taxon>Metazoa</taxon>
        <taxon>Chordata</taxon>
        <taxon>Craniata</taxon>
        <taxon>Vertebrata</taxon>
        <taxon>Euteleostomi</taxon>
        <taxon>Actinopterygii</taxon>
        <taxon>Neopterygii</taxon>
        <taxon>Teleostei</taxon>
        <taxon>Ostariophysi</taxon>
        <taxon>Cypriniformes</taxon>
        <taxon>Xenocyprididae</taxon>
        <taxon>Xenocypridinae</taxon>
        <taxon>Xenocypridinae incertae sedis</taxon>
        <taxon>Anabarilius</taxon>
    </lineage>
</organism>
<sequence length="199" mass="21506">MVAALEPTHKMVATTTPSQVTVDLPEPSQVTVDLPEPSQVTVDLPEPSQVTVDLPEPRHISADRPESSHITSPLIFQSLATLCLTPQSHVLLWLSYHNPPLFCWGNPSSNVRALPIMGVTLWCTWAAYITAESPEVAAYAAEPHEVVVLASATCMVVASSDTLSSYPESATESVDELLSCLDPAAEAVCELLSIFFIYF</sequence>
<proteinExistence type="predicted"/>
<dbReference type="Proteomes" id="UP000281406">
    <property type="component" value="Unassembled WGS sequence"/>
</dbReference>
<dbReference type="OrthoDB" id="8962799at2759"/>
<evidence type="ECO:0000313" key="2">
    <source>
        <dbReference type="Proteomes" id="UP000281406"/>
    </source>
</evidence>
<name>A0A3N0YPF5_ANAGA</name>
<dbReference type="AlphaFoldDB" id="A0A3N0YPF5"/>
<protein>
    <submittedName>
        <fullName evidence="1">Uncharacterized protein</fullName>
    </submittedName>
</protein>
<accession>A0A3N0YPF5</accession>
<keyword evidence="2" id="KW-1185">Reference proteome</keyword>
<evidence type="ECO:0000313" key="1">
    <source>
        <dbReference type="EMBL" id="ROL48077.1"/>
    </source>
</evidence>
<comment type="caution">
    <text evidence="1">The sequence shown here is derived from an EMBL/GenBank/DDBJ whole genome shotgun (WGS) entry which is preliminary data.</text>
</comment>
<gene>
    <name evidence="1" type="ORF">DPX16_0218</name>
</gene>
<reference evidence="1 2" key="1">
    <citation type="submission" date="2018-10" db="EMBL/GenBank/DDBJ databases">
        <title>Genome assembly for a Yunnan-Guizhou Plateau 3E fish, Anabarilius grahami (Regan), and its evolutionary and genetic applications.</title>
        <authorList>
            <person name="Jiang W."/>
        </authorList>
    </citation>
    <scope>NUCLEOTIDE SEQUENCE [LARGE SCALE GENOMIC DNA]</scope>
    <source>
        <strain evidence="1">AG-KIZ</strain>
        <tissue evidence="1">Muscle</tissue>
    </source>
</reference>
<dbReference type="EMBL" id="RJVU01033520">
    <property type="protein sequence ID" value="ROL48077.1"/>
    <property type="molecule type" value="Genomic_DNA"/>
</dbReference>